<proteinExistence type="predicted"/>
<keyword evidence="2" id="KW-1185">Reference proteome</keyword>
<reference evidence="1" key="1">
    <citation type="submission" date="2021-06" db="EMBL/GenBank/DDBJ databases">
        <authorList>
            <person name="Hodson N. C."/>
            <person name="Mongue J. A."/>
            <person name="Jaron S. K."/>
        </authorList>
    </citation>
    <scope>NUCLEOTIDE SEQUENCE</scope>
</reference>
<dbReference type="EMBL" id="CAJVCH010285283">
    <property type="protein sequence ID" value="CAG7784896.1"/>
    <property type="molecule type" value="Genomic_DNA"/>
</dbReference>
<organism evidence="1 2">
    <name type="scientific">Allacma fusca</name>
    <dbReference type="NCBI Taxonomy" id="39272"/>
    <lineage>
        <taxon>Eukaryota</taxon>
        <taxon>Metazoa</taxon>
        <taxon>Ecdysozoa</taxon>
        <taxon>Arthropoda</taxon>
        <taxon>Hexapoda</taxon>
        <taxon>Collembola</taxon>
        <taxon>Symphypleona</taxon>
        <taxon>Sminthuridae</taxon>
        <taxon>Allacma</taxon>
    </lineage>
</organism>
<accession>A0A8J2KF93</accession>
<dbReference type="AlphaFoldDB" id="A0A8J2KF93"/>
<comment type="caution">
    <text evidence="1">The sequence shown here is derived from an EMBL/GenBank/DDBJ whole genome shotgun (WGS) entry which is preliminary data.</text>
</comment>
<evidence type="ECO:0000313" key="1">
    <source>
        <dbReference type="EMBL" id="CAG7784896.1"/>
    </source>
</evidence>
<evidence type="ECO:0000313" key="2">
    <source>
        <dbReference type="Proteomes" id="UP000708208"/>
    </source>
</evidence>
<protein>
    <submittedName>
        <fullName evidence="1">Uncharacterized protein</fullName>
    </submittedName>
</protein>
<gene>
    <name evidence="1" type="ORF">AFUS01_LOCUS23555</name>
</gene>
<name>A0A8J2KF93_9HEXA</name>
<dbReference type="Proteomes" id="UP000708208">
    <property type="component" value="Unassembled WGS sequence"/>
</dbReference>
<sequence>MLWVFQWKKQSLIVSSFEQAEVLNLAVNLTDGYHGRNYLCRAGRHNPGRHDYIRGVHSSGISYNLALRILHPLLMGKTSGAIFQPEE</sequence>